<dbReference type="AlphaFoldDB" id="A0A7V4LCA8"/>
<keyword evidence="9" id="KW-0282">Flagellum</keyword>
<gene>
    <name evidence="9" type="primary">flgC</name>
    <name evidence="9" type="ORF">ENT08_04160</name>
</gene>
<comment type="similarity">
    <text evidence="2">Belongs to the flagella basal body rod proteins family.</text>
</comment>
<sequence length="139" mass="15079">MNLFTTLDISASGLTAQRQRLNVIAENLANSQTTRTPQGGPYLRKNVILETEAAEDFATFLDAPTKVVVKEVSTSKEGLVQEYDPTHPDANEQGVVTWPNVNPVTEMVSLVMASRTFDANVAAFRAGKAMALKALELGR</sequence>
<dbReference type="PANTHER" id="PTHR30435:SF2">
    <property type="entry name" value="FLAGELLAR BASAL-BODY ROD PROTEIN FLGC"/>
    <property type="match status" value="1"/>
</dbReference>
<protein>
    <recommendedName>
        <fullName evidence="3 6">Flagellar basal-body rod protein FlgC</fullName>
    </recommendedName>
</protein>
<organism evidence="9">
    <name type="scientific">Desulfobacca acetoxidans</name>
    <dbReference type="NCBI Taxonomy" id="60893"/>
    <lineage>
        <taxon>Bacteria</taxon>
        <taxon>Pseudomonadati</taxon>
        <taxon>Thermodesulfobacteriota</taxon>
        <taxon>Desulfobaccia</taxon>
        <taxon>Desulfobaccales</taxon>
        <taxon>Desulfobaccaceae</taxon>
        <taxon>Desulfobacca</taxon>
    </lineage>
</organism>
<dbReference type="Pfam" id="PF00460">
    <property type="entry name" value="Flg_bb_rod"/>
    <property type="match status" value="1"/>
</dbReference>
<dbReference type="InterPro" id="IPR001444">
    <property type="entry name" value="Flag_bb_rod_N"/>
</dbReference>
<dbReference type="GO" id="GO:0030694">
    <property type="term" value="C:bacterial-type flagellum basal body, rod"/>
    <property type="evidence" value="ECO:0007669"/>
    <property type="project" value="UniProtKB-UniRule"/>
</dbReference>
<dbReference type="Pfam" id="PF06429">
    <property type="entry name" value="Flg_bbr_C"/>
    <property type="match status" value="1"/>
</dbReference>
<evidence type="ECO:0000259" key="7">
    <source>
        <dbReference type="Pfam" id="PF00460"/>
    </source>
</evidence>
<name>A0A7V4LCA8_9BACT</name>
<evidence type="ECO:0000256" key="3">
    <source>
        <dbReference type="ARBA" id="ARBA00017941"/>
    </source>
</evidence>
<keyword evidence="4 6" id="KW-0975">Bacterial flagellum</keyword>
<dbReference type="NCBIfam" id="TIGR01395">
    <property type="entry name" value="FlgC"/>
    <property type="match status" value="1"/>
</dbReference>
<keyword evidence="9" id="KW-0966">Cell projection</keyword>
<dbReference type="InterPro" id="IPR006299">
    <property type="entry name" value="FlgC"/>
</dbReference>
<dbReference type="GO" id="GO:0071978">
    <property type="term" value="P:bacterial-type flagellum-dependent swarming motility"/>
    <property type="evidence" value="ECO:0007669"/>
    <property type="project" value="TreeGrafter"/>
</dbReference>
<comment type="caution">
    <text evidence="9">The sequence shown here is derived from an EMBL/GenBank/DDBJ whole genome shotgun (WGS) entry which is preliminary data.</text>
</comment>
<feature type="domain" description="Flagellar basal body rod protein N-terminal" evidence="7">
    <location>
        <begin position="7"/>
        <end position="34"/>
    </location>
</feature>
<comment type="subunit">
    <text evidence="5 6">The basal body constitutes a major portion of the flagellar organelle and consists of four rings (L,P,S, and M) mounted on a central rod. The rod consists of about 26 subunits of FlgG in the distal portion, and FlgB, FlgC and FlgF are thought to build up the proximal portion of the rod with about 6 subunits each.</text>
</comment>
<comment type="subcellular location">
    <subcellularLocation>
        <location evidence="1 6">Bacterial flagellum basal body</location>
    </subcellularLocation>
</comment>
<evidence type="ECO:0000256" key="1">
    <source>
        <dbReference type="ARBA" id="ARBA00004117"/>
    </source>
</evidence>
<evidence type="ECO:0000256" key="5">
    <source>
        <dbReference type="ARBA" id="ARBA00025933"/>
    </source>
</evidence>
<evidence type="ECO:0000256" key="6">
    <source>
        <dbReference type="RuleBase" id="RU362062"/>
    </source>
</evidence>
<evidence type="ECO:0000313" key="9">
    <source>
        <dbReference type="EMBL" id="HGS04920.1"/>
    </source>
</evidence>
<feature type="domain" description="Flagellar basal-body/hook protein C-terminal" evidence="8">
    <location>
        <begin position="93"/>
        <end position="137"/>
    </location>
</feature>
<reference evidence="9" key="1">
    <citation type="journal article" date="2020" name="mSystems">
        <title>Genome- and Community-Level Interaction Insights into Carbon Utilization and Element Cycling Functions of Hydrothermarchaeota in Hydrothermal Sediment.</title>
        <authorList>
            <person name="Zhou Z."/>
            <person name="Liu Y."/>
            <person name="Xu W."/>
            <person name="Pan J."/>
            <person name="Luo Z.H."/>
            <person name="Li M."/>
        </authorList>
    </citation>
    <scope>NUCLEOTIDE SEQUENCE [LARGE SCALE GENOMIC DNA]</scope>
    <source>
        <strain evidence="9">SpSt-548</strain>
    </source>
</reference>
<evidence type="ECO:0000256" key="4">
    <source>
        <dbReference type="ARBA" id="ARBA00023143"/>
    </source>
</evidence>
<dbReference type="PANTHER" id="PTHR30435">
    <property type="entry name" value="FLAGELLAR PROTEIN"/>
    <property type="match status" value="1"/>
</dbReference>
<proteinExistence type="inferred from homology"/>
<evidence type="ECO:0000259" key="8">
    <source>
        <dbReference type="Pfam" id="PF06429"/>
    </source>
</evidence>
<dbReference type="InterPro" id="IPR010930">
    <property type="entry name" value="Flg_bb/hook_C_dom"/>
</dbReference>
<dbReference type="EMBL" id="DSXI01000237">
    <property type="protein sequence ID" value="HGS04920.1"/>
    <property type="molecule type" value="Genomic_DNA"/>
</dbReference>
<accession>A0A7V4LCA8</accession>
<keyword evidence="9" id="KW-0969">Cilium</keyword>
<evidence type="ECO:0000256" key="2">
    <source>
        <dbReference type="ARBA" id="ARBA00009677"/>
    </source>
</evidence>